<keyword evidence="17" id="KW-1185">Reference proteome</keyword>
<name>A0A850ETZ0_9BACL</name>
<dbReference type="InterPro" id="IPR036061">
    <property type="entry name" value="CheW-like_dom_sf"/>
</dbReference>
<dbReference type="GO" id="GO:0005737">
    <property type="term" value="C:cytoplasm"/>
    <property type="evidence" value="ECO:0007669"/>
    <property type="project" value="InterPro"/>
</dbReference>
<organism evidence="16 17">
    <name type="scientific">Paenibacillus agri</name>
    <dbReference type="NCBI Taxonomy" id="2744309"/>
    <lineage>
        <taxon>Bacteria</taxon>
        <taxon>Bacillati</taxon>
        <taxon>Bacillota</taxon>
        <taxon>Bacilli</taxon>
        <taxon>Bacillales</taxon>
        <taxon>Paenibacillaceae</taxon>
        <taxon>Paenibacillus</taxon>
    </lineage>
</organism>
<dbReference type="SMART" id="SM00260">
    <property type="entry name" value="CheW"/>
    <property type="match status" value="1"/>
</dbReference>
<reference evidence="16" key="1">
    <citation type="submission" date="2020-06" db="EMBL/GenBank/DDBJ databases">
        <title>Paenibacillus sp. nov., isolated from soil.</title>
        <authorList>
            <person name="Seo Y.L."/>
        </authorList>
    </citation>
    <scope>NUCLEOTIDE SEQUENCE [LARGE SCALE GENOMIC DNA]</scope>
    <source>
        <strain evidence="16">JW14</strain>
    </source>
</reference>
<dbReference type="PROSITE" id="PS50894">
    <property type="entry name" value="HPT"/>
    <property type="match status" value="1"/>
</dbReference>
<dbReference type="Gene3D" id="3.30.70.1110">
    <property type="entry name" value="Histidine kinase CheA-like, P2 response regulator-binding domain"/>
    <property type="match status" value="1"/>
</dbReference>
<keyword evidence="5 11" id="KW-0597">Phosphoprotein</keyword>
<feature type="domain" description="HPt" evidence="15">
    <location>
        <begin position="1"/>
        <end position="103"/>
    </location>
</feature>
<feature type="compositionally biased region" description="Low complexity" evidence="12">
    <location>
        <begin position="286"/>
        <end position="297"/>
    </location>
</feature>
<keyword evidence="6" id="KW-0808">Transferase</keyword>
<dbReference type="Gene3D" id="1.10.287.560">
    <property type="entry name" value="Histidine kinase CheA-like, homodimeric domain"/>
    <property type="match status" value="1"/>
</dbReference>
<dbReference type="InterPro" id="IPR036097">
    <property type="entry name" value="HisK_dim/P_sf"/>
</dbReference>
<dbReference type="EMBL" id="JABWCS010000208">
    <property type="protein sequence ID" value="NUU61401.1"/>
    <property type="molecule type" value="Genomic_DNA"/>
</dbReference>
<keyword evidence="9" id="KW-0067">ATP-binding</keyword>
<evidence type="ECO:0000256" key="7">
    <source>
        <dbReference type="ARBA" id="ARBA00022741"/>
    </source>
</evidence>
<dbReference type="SUPFAM" id="SSF47384">
    <property type="entry name" value="Homodimeric domain of signal transducing histidine kinase"/>
    <property type="match status" value="1"/>
</dbReference>
<evidence type="ECO:0000256" key="12">
    <source>
        <dbReference type="SAM" id="MobiDB-lite"/>
    </source>
</evidence>
<dbReference type="AlphaFoldDB" id="A0A850ETZ0"/>
<evidence type="ECO:0000256" key="8">
    <source>
        <dbReference type="ARBA" id="ARBA00022777"/>
    </source>
</evidence>
<dbReference type="InterPro" id="IPR035891">
    <property type="entry name" value="CheY-binding_CheA"/>
</dbReference>
<evidence type="ECO:0000259" key="13">
    <source>
        <dbReference type="PROSITE" id="PS50109"/>
    </source>
</evidence>
<comment type="caution">
    <text evidence="16">The sequence shown here is derived from an EMBL/GenBank/DDBJ whole genome shotgun (WGS) entry which is preliminary data.</text>
</comment>
<dbReference type="Pfam" id="PF01627">
    <property type="entry name" value="Hpt"/>
    <property type="match status" value="1"/>
</dbReference>
<dbReference type="InterPro" id="IPR036641">
    <property type="entry name" value="HPT_dom_sf"/>
</dbReference>
<dbReference type="GO" id="GO:0000155">
    <property type="term" value="F:phosphorelay sensor kinase activity"/>
    <property type="evidence" value="ECO:0007669"/>
    <property type="project" value="InterPro"/>
</dbReference>
<dbReference type="Pfam" id="PF02518">
    <property type="entry name" value="HATPase_c"/>
    <property type="match status" value="1"/>
</dbReference>
<evidence type="ECO:0000256" key="2">
    <source>
        <dbReference type="ARBA" id="ARBA00012438"/>
    </source>
</evidence>
<dbReference type="InterPro" id="IPR036890">
    <property type="entry name" value="HATPase_C_sf"/>
</dbReference>
<dbReference type="CDD" id="cd00088">
    <property type="entry name" value="HPT"/>
    <property type="match status" value="1"/>
</dbReference>
<dbReference type="Gene3D" id="1.20.120.160">
    <property type="entry name" value="HPT domain"/>
    <property type="match status" value="1"/>
</dbReference>
<dbReference type="InterPro" id="IPR003594">
    <property type="entry name" value="HATPase_dom"/>
</dbReference>
<dbReference type="InterPro" id="IPR004105">
    <property type="entry name" value="CheA-like_dim"/>
</dbReference>
<comment type="catalytic activity">
    <reaction evidence="1">
        <text>ATP + protein L-histidine = ADP + protein N-phospho-L-histidine.</text>
        <dbReference type="EC" id="2.7.13.3"/>
    </reaction>
</comment>
<gene>
    <name evidence="16" type="ORF">HPT30_13750</name>
</gene>
<evidence type="ECO:0000256" key="3">
    <source>
        <dbReference type="ARBA" id="ARBA00021495"/>
    </source>
</evidence>
<dbReference type="InterPro" id="IPR002545">
    <property type="entry name" value="CheW-lke_dom"/>
</dbReference>
<dbReference type="GO" id="GO:0005524">
    <property type="term" value="F:ATP binding"/>
    <property type="evidence" value="ECO:0007669"/>
    <property type="project" value="UniProtKB-KW"/>
</dbReference>
<dbReference type="Gene3D" id="3.30.565.10">
    <property type="entry name" value="Histidine kinase-like ATPase, C-terminal domain"/>
    <property type="match status" value="1"/>
</dbReference>
<dbReference type="Pfam" id="PF07194">
    <property type="entry name" value="P2"/>
    <property type="match status" value="1"/>
</dbReference>
<keyword evidence="7" id="KW-0547">Nucleotide-binding</keyword>
<evidence type="ECO:0000256" key="6">
    <source>
        <dbReference type="ARBA" id="ARBA00022679"/>
    </source>
</evidence>
<sequence length="698" mass="75649">MDMNQYLSMFIDESNDHLQSLNENMMGLEANPEDLSIVQVIFRSAHTLKGMAATMGFEDLASLTHQMENVLDLVRNNKLRMQDFIFDTLFKSLDALESMVQDITGGGEGKADVSAIVADLQAIVRGEVPAAGGASTGSAPAASGQAETPIHLDEFQFSVLEQSIQEGHKVMFVEVAIREDCQLKAVRSYMVFDLLERSGEVVKSFPSVQDIEQAKFDHSFSLYYITQKDASEIQAMILNLSEIDKVTAIALDQESLHQLGQDTAAATAEAAAAASEVAVAVETPVAPAATSTPAPRAAAKEEGAKSPAAGRTGGTPSRTIRVDIERLDVLMNLFSELLIDRVRLEQLASEMQSGDLTETVEHMSRVSADLQNIVMKLRMVPVDTVFNRFPRMIRDLAKSLDKKVDLVITGAETEMDRTVIDEIGDPLVHLLRNAVDHGIESVADRIAAGKPETGTVNLRAFHSGNHVFIEIEEDGRGIIPENVLKSAVKKGILTQEEAASKTDEEAYQMLFAPGFSTAEVISDVSGRGVGLDVVKAKITALGGNVTIYSTPGKGTNFSVQLPLTLSIIAAMMIKLGSEKYAIPLSSIVETGIIKQTQIRTIHGNKMLEFRGSHIPLVSLSRIFSIPDYDESTEEETEIVVVRKGERLVALAVQDFIGQNEIVIKNLGKYLPEIQGISGATILGDGQVALIIDPNAFIK</sequence>
<dbReference type="InterPro" id="IPR008207">
    <property type="entry name" value="Sig_transdc_His_kin_Hpt_dom"/>
</dbReference>
<dbReference type="SMART" id="SM00387">
    <property type="entry name" value="HATPase_c"/>
    <property type="match status" value="1"/>
</dbReference>
<evidence type="ECO:0000259" key="15">
    <source>
        <dbReference type="PROSITE" id="PS50894"/>
    </source>
</evidence>
<dbReference type="PANTHER" id="PTHR43395">
    <property type="entry name" value="SENSOR HISTIDINE KINASE CHEA"/>
    <property type="match status" value="1"/>
</dbReference>
<dbReference type="SMART" id="SM01231">
    <property type="entry name" value="H-kinase_dim"/>
    <property type="match status" value="1"/>
</dbReference>
<dbReference type="SUPFAM" id="SSF50341">
    <property type="entry name" value="CheW-like"/>
    <property type="match status" value="1"/>
</dbReference>
<keyword evidence="10" id="KW-0902">Two-component regulatory system</keyword>
<dbReference type="Proteomes" id="UP000564806">
    <property type="component" value="Unassembled WGS sequence"/>
</dbReference>
<dbReference type="RefSeq" id="WP_175371927.1">
    <property type="nucleotide sequence ID" value="NZ_JABWCS010000208.1"/>
</dbReference>
<feature type="region of interest" description="Disordered" evidence="12">
    <location>
        <begin position="286"/>
        <end position="317"/>
    </location>
</feature>
<accession>A0A850ETZ0</accession>
<dbReference type="PRINTS" id="PR00344">
    <property type="entry name" value="BCTRLSENSOR"/>
</dbReference>
<dbReference type="InterPro" id="IPR037006">
    <property type="entry name" value="CheA-like_homodim_sf"/>
</dbReference>
<dbReference type="Pfam" id="PF02895">
    <property type="entry name" value="H-kinase_dim"/>
    <property type="match status" value="1"/>
</dbReference>
<dbReference type="SUPFAM" id="SSF55052">
    <property type="entry name" value="CheY-binding domain of CheA"/>
    <property type="match status" value="1"/>
</dbReference>
<dbReference type="InterPro" id="IPR037052">
    <property type="entry name" value="CheA-like_P2_sf"/>
</dbReference>
<dbReference type="InterPro" id="IPR004358">
    <property type="entry name" value="Sig_transdc_His_kin-like_C"/>
</dbReference>
<evidence type="ECO:0000313" key="16">
    <source>
        <dbReference type="EMBL" id="NUU61401.1"/>
    </source>
</evidence>
<dbReference type="PANTHER" id="PTHR43395:SF1">
    <property type="entry name" value="CHEMOTAXIS PROTEIN CHEA"/>
    <property type="match status" value="1"/>
</dbReference>
<evidence type="ECO:0000259" key="14">
    <source>
        <dbReference type="PROSITE" id="PS50851"/>
    </source>
</evidence>
<evidence type="ECO:0000256" key="10">
    <source>
        <dbReference type="ARBA" id="ARBA00023012"/>
    </source>
</evidence>
<protein>
    <recommendedName>
        <fullName evidence="3">Chemotaxis protein CheA</fullName>
        <ecNumber evidence="2">2.7.13.3</ecNumber>
    </recommendedName>
</protein>
<dbReference type="EC" id="2.7.13.3" evidence="2"/>
<dbReference type="GO" id="GO:0006935">
    <property type="term" value="P:chemotaxis"/>
    <property type="evidence" value="ECO:0007669"/>
    <property type="project" value="UniProtKB-KW"/>
</dbReference>
<evidence type="ECO:0000256" key="11">
    <source>
        <dbReference type="PROSITE-ProRule" id="PRU00110"/>
    </source>
</evidence>
<dbReference type="InterPro" id="IPR051315">
    <property type="entry name" value="Bact_Chemotaxis_CheA"/>
</dbReference>
<feature type="domain" description="Histidine kinase" evidence="13">
    <location>
        <begin position="315"/>
        <end position="565"/>
    </location>
</feature>
<dbReference type="SUPFAM" id="SSF55874">
    <property type="entry name" value="ATPase domain of HSP90 chaperone/DNA topoisomerase II/histidine kinase"/>
    <property type="match status" value="1"/>
</dbReference>
<dbReference type="Pfam" id="PF01584">
    <property type="entry name" value="CheW"/>
    <property type="match status" value="1"/>
</dbReference>
<dbReference type="InterPro" id="IPR005467">
    <property type="entry name" value="His_kinase_dom"/>
</dbReference>
<proteinExistence type="predicted"/>
<dbReference type="PROSITE" id="PS50109">
    <property type="entry name" value="HIS_KIN"/>
    <property type="match status" value="1"/>
</dbReference>
<dbReference type="CDD" id="cd00731">
    <property type="entry name" value="CheA_reg"/>
    <property type="match status" value="1"/>
</dbReference>
<evidence type="ECO:0000313" key="17">
    <source>
        <dbReference type="Proteomes" id="UP000564806"/>
    </source>
</evidence>
<dbReference type="CDD" id="cd16916">
    <property type="entry name" value="HATPase_CheA-like"/>
    <property type="match status" value="1"/>
</dbReference>
<evidence type="ECO:0000256" key="4">
    <source>
        <dbReference type="ARBA" id="ARBA00022500"/>
    </source>
</evidence>
<evidence type="ECO:0000256" key="9">
    <source>
        <dbReference type="ARBA" id="ARBA00022840"/>
    </source>
</evidence>
<feature type="modified residue" description="Phosphohistidine" evidence="11">
    <location>
        <position position="46"/>
    </location>
</feature>
<dbReference type="SUPFAM" id="SSF47226">
    <property type="entry name" value="Histidine-containing phosphotransfer domain, HPT domain"/>
    <property type="match status" value="1"/>
</dbReference>
<dbReference type="SMART" id="SM00073">
    <property type="entry name" value="HPT"/>
    <property type="match status" value="1"/>
</dbReference>
<evidence type="ECO:0000256" key="5">
    <source>
        <dbReference type="ARBA" id="ARBA00022553"/>
    </source>
</evidence>
<dbReference type="FunFam" id="3.30.565.10:FF:000016">
    <property type="entry name" value="Chemotaxis protein CheA, putative"/>
    <property type="match status" value="1"/>
</dbReference>
<evidence type="ECO:0000256" key="1">
    <source>
        <dbReference type="ARBA" id="ARBA00000085"/>
    </source>
</evidence>
<dbReference type="PROSITE" id="PS50851">
    <property type="entry name" value="CHEW"/>
    <property type="match status" value="1"/>
</dbReference>
<keyword evidence="8" id="KW-0418">Kinase</keyword>
<dbReference type="Gene3D" id="2.30.30.40">
    <property type="entry name" value="SH3 Domains"/>
    <property type="match status" value="1"/>
</dbReference>
<dbReference type="InterPro" id="IPR010808">
    <property type="entry name" value="CheA_P2-bd"/>
</dbReference>
<keyword evidence="4" id="KW-0145">Chemotaxis</keyword>
<feature type="domain" description="CheW-like" evidence="14">
    <location>
        <begin position="567"/>
        <end position="698"/>
    </location>
</feature>